<evidence type="ECO:0000313" key="2">
    <source>
        <dbReference type="Proteomes" id="UP000029095"/>
    </source>
</evidence>
<dbReference type="InterPro" id="IPR038282">
    <property type="entry name" value="DUF2267_sf"/>
</dbReference>
<dbReference type="RefSeq" id="WP_043375709.1">
    <property type="nucleotide sequence ID" value="NZ_KN039946.1"/>
</dbReference>
<dbReference type="STRING" id="1915400.FM21_12415"/>
<proteinExistence type="predicted"/>
<organism evidence="1 2">
    <name type="scientific">Streptomyces mutabilis</name>
    <dbReference type="NCBI Taxonomy" id="67332"/>
    <lineage>
        <taxon>Bacteria</taxon>
        <taxon>Bacillati</taxon>
        <taxon>Actinomycetota</taxon>
        <taxon>Actinomycetes</taxon>
        <taxon>Kitasatosporales</taxon>
        <taxon>Streptomycetaceae</taxon>
        <taxon>Streptomyces</taxon>
    </lineage>
</organism>
<dbReference type="EMBL" id="JNFQ01000001">
    <property type="protein sequence ID" value="KFG76848.1"/>
    <property type="molecule type" value="Genomic_DNA"/>
</dbReference>
<dbReference type="HOGENOM" id="CLU_121888_0_0_11"/>
<keyword evidence="2" id="KW-1185">Reference proteome</keyword>
<dbReference type="Proteomes" id="UP000029095">
    <property type="component" value="Unassembled WGS sequence"/>
</dbReference>
<comment type="caution">
    <text evidence="1">The sequence shown here is derived from an EMBL/GenBank/DDBJ whole genome shotgun (WGS) entry which is preliminary data.</text>
</comment>
<dbReference type="InterPro" id="IPR018727">
    <property type="entry name" value="DUF2267"/>
</dbReference>
<dbReference type="Pfam" id="PF10025">
    <property type="entry name" value="DUF2267"/>
    <property type="match status" value="1"/>
</dbReference>
<evidence type="ECO:0000313" key="1">
    <source>
        <dbReference type="EMBL" id="KFG76848.1"/>
    </source>
</evidence>
<sequence>MRLDEFLTLVRDRGEYHSEDEAEQVSTAVLWVIASRIGPDEAAGLASDLPAPLDDALRLERGRPETFGREEFLRRVAQRTGARPRTAEWDAGAVLSTLGEAVPGDRVEHLLAQLPEDCADLFGRRGGPEGGTHDGR</sequence>
<dbReference type="AlphaFoldDB" id="A0A086N6T0"/>
<dbReference type="Gene3D" id="1.10.490.110">
    <property type="entry name" value="Uncharacterized conserved protein DUF2267"/>
    <property type="match status" value="1"/>
</dbReference>
<protein>
    <recommendedName>
        <fullName evidence="3">DUF2267 domain-containing protein</fullName>
    </recommendedName>
</protein>
<gene>
    <name evidence="1" type="ORF">FM21_12415</name>
</gene>
<reference evidence="1 2" key="1">
    <citation type="submission" date="2014-05" db="EMBL/GenBank/DDBJ databases">
        <title>Complete genome sequence of the Streptomyces mutabilis TRM45540.</title>
        <authorList>
            <person name="Luo X."/>
            <person name="Zhang L."/>
        </authorList>
    </citation>
    <scope>NUCLEOTIDE SEQUENCE [LARGE SCALE GENOMIC DNA]</scope>
    <source>
        <strain evidence="1 2">TRM45540</strain>
    </source>
</reference>
<evidence type="ECO:0008006" key="3">
    <source>
        <dbReference type="Google" id="ProtNLM"/>
    </source>
</evidence>
<accession>A0A086N6T0</accession>
<name>A0A086N6T0_9ACTN</name>